<reference evidence="1" key="1">
    <citation type="submission" date="2018-05" db="EMBL/GenBank/DDBJ databases">
        <authorList>
            <person name="Lanie J.A."/>
            <person name="Ng W.-L."/>
            <person name="Kazmierczak K.M."/>
            <person name="Andrzejewski T.M."/>
            <person name="Davidsen T.M."/>
            <person name="Wayne K.J."/>
            <person name="Tettelin H."/>
            <person name="Glass J.I."/>
            <person name="Rusch D."/>
            <person name="Podicherti R."/>
            <person name="Tsui H.-C.T."/>
            <person name="Winkler M.E."/>
        </authorList>
    </citation>
    <scope>NUCLEOTIDE SEQUENCE</scope>
</reference>
<protein>
    <submittedName>
        <fullName evidence="1">Uncharacterized protein</fullName>
    </submittedName>
</protein>
<gene>
    <name evidence="1" type="ORF">METZ01_LOCUS426044</name>
</gene>
<feature type="non-terminal residue" evidence="1">
    <location>
        <position position="1"/>
    </location>
</feature>
<accession>A0A382XQQ9</accession>
<feature type="non-terminal residue" evidence="1">
    <location>
        <position position="268"/>
    </location>
</feature>
<dbReference type="EMBL" id="UINC01169581">
    <property type="protein sequence ID" value="SVD73190.1"/>
    <property type="molecule type" value="Genomic_DNA"/>
</dbReference>
<organism evidence="1">
    <name type="scientific">marine metagenome</name>
    <dbReference type="NCBI Taxonomy" id="408172"/>
    <lineage>
        <taxon>unclassified sequences</taxon>
        <taxon>metagenomes</taxon>
        <taxon>ecological metagenomes</taxon>
    </lineage>
</organism>
<dbReference type="AlphaFoldDB" id="A0A382XQQ9"/>
<sequence length="268" mass="29869">SRFLEQGYITVWECFQTECRDAATGAFDTLPGRGESGTGLASGSPADDVSQVIVRTRTGNDPTPVLYKRRNAQRVSEDQLSTSLENSSQQMERDEYLNLKANLESVPPQPWEKGNIEEDLANWSPWSSPYRGGDLLGGTPVLSPGPRRYIQFSVDFLNTEIDATQVLEQLSIEYLLPPIAEELVAEIFPREVEVFQEVDFTYAVRARMEIEGLKGFDTFELLTSTRVVGIDKIEIWELPDRLVAEQALNADVVTGPNDRPVVQTPDGA</sequence>
<evidence type="ECO:0000313" key="1">
    <source>
        <dbReference type="EMBL" id="SVD73190.1"/>
    </source>
</evidence>
<name>A0A382XQQ9_9ZZZZ</name>
<proteinExistence type="predicted"/>